<dbReference type="Pfam" id="PF09594">
    <property type="entry name" value="GT87"/>
    <property type="match status" value="1"/>
</dbReference>
<dbReference type="InterPro" id="IPR018584">
    <property type="entry name" value="GT87"/>
</dbReference>
<feature type="transmembrane region" description="Helical" evidence="9">
    <location>
        <begin position="144"/>
        <end position="161"/>
    </location>
</feature>
<feature type="region of interest" description="Disordered" evidence="8">
    <location>
        <begin position="395"/>
        <end position="450"/>
    </location>
</feature>
<feature type="transmembrane region" description="Helical" evidence="9">
    <location>
        <begin position="312"/>
        <end position="329"/>
    </location>
</feature>
<keyword evidence="4 9" id="KW-0812">Transmembrane</keyword>
<evidence type="ECO:0000256" key="3">
    <source>
        <dbReference type="ARBA" id="ARBA00022679"/>
    </source>
</evidence>
<feature type="transmembrane region" description="Helical" evidence="9">
    <location>
        <begin position="288"/>
        <end position="306"/>
    </location>
</feature>
<feature type="transmembrane region" description="Helical" evidence="9">
    <location>
        <begin position="368"/>
        <end position="385"/>
    </location>
</feature>
<feature type="transmembrane region" description="Helical" evidence="9">
    <location>
        <begin position="87"/>
        <end position="110"/>
    </location>
</feature>
<feature type="transmembrane region" description="Helical" evidence="9">
    <location>
        <begin position="173"/>
        <end position="193"/>
    </location>
</feature>
<comment type="similarity">
    <text evidence="7">Belongs to the glycosyltransferase 87 family.</text>
</comment>
<feature type="transmembrane region" description="Helical" evidence="9">
    <location>
        <begin position="336"/>
        <end position="356"/>
    </location>
</feature>
<keyword evidence="11" id="KW-1185">Reference proteome</keyword>
<keyword evidence="5 9" id="KW-1133">Transmembrane helix</keyword>
<evidence type="ECO:0000313" key="10">
    <source>
        <dbReference type="EMBL" id="RKR91676.1"/>
    </source>
</evidence>
<evidence type="ECO:0000256" key="8">
    <source>
        <dbReference type="SAM" id="MobiDB-lite"/>
    </source>
</evidence>
<dbReference type="GO" id="GO:0016758">
    <property type="term" value="F:hexosyltransferase activity"/>
    <property type="evidence" value="ECO:0007669"/>
    <property type="project" value="InterPro"/>
</dbReference>
<dbReference type="EMBL" id="RBKT01000001">
    <property type="protein sequence ID" value="RKR91676.1"/>
    <property type="molecule type" value="Genomic_DNA"/>
</dbReference>
<name>A0A495JRR2_9ACTN</name>
<evidence type="ECO:0000313" key="11">
    <source>
        <dbReference type="Proteomes" id="UP000277671"/>
    </source>
</evidence>
<keyword evidence="10" id="KW-0328">Glycosyltransferase</keyword>
<accession>A0A495JRR2</accession>
<feature type="transmembrane region" description="Helical" evidence="9">
    <location>
        <begin position="257"/>
        <end position="276"/>
    </location>
</feature>
<evidence type="ECO:0000256" key="9">
    <source>
        <dbReference type="SAM" id="Phobius"/>
    </source>
</evidence>
<reference evidence="10 11" key="1">
    <citation type="submission" date="2018-10" db="EMBL/GenBank/DDBJ databases">
        <title>Sequencing the genomes of 1000 actinobacteria strains.</title>
        <authorList>
            <person name="Klenk H.-P."/>
        </authorList>
    </citation>
    <scope>NUCLEOTIDE SEQUENCE [LARGE SCALE GENOMIC DNA]</scope>
    <source>
        <strain evidence="10 11">DSM 45175</strain>
    </source>
</reference>
<evidence type="ECO:0000256" key="2">
    <source>
        <dbReference type="ARBA" id="ARBA00022475"/>
    </source>
</evidence>
<evidence type="ECO:0000256" key="7">
    <source>
        <dbReference type="ARBA" id="ARBA00024033"/>
    </source>
</evidence>
<dbReference type="GO" id="GO:0005886">
    <property type="term" value="C:plasma membrane"/>
    <property type="evidence" value="ECO:0007669"/>
    <property type="project" value="UniProtKB-SubCell"/>
</dbReference>
<organism evidence="10 11">
    <name type="scientific">Micromonospora pisi</name>
    <dbReference type="NCBI Taxonomy" id="589240"/>
    <lineage>
        <taxon>Bacteria</taxon>
        <taxon>Bacillati</taxon>
        <taxon>Actinomycetota</taxon>
        <taxon>Actinomycetes</taxon>
        <taxon>Micromonosporales</taxon>
        <taxon>Micromonosporaceae</taxon>
        <taxon>Micromonospora</taxon>
    </lineage>
</organism>
<proteinExistence type="inferred from homology"/>
<gene>
    <name evidence="10" type="ORF">BDK92_6078</name>
</gene>
<protein>
    <submittedName>
        <fullName evidence="10">Alpha-1,2-mannosyltransferase</fullName>
    </submittedName>
</protein>
<evidence type="ECO:0000256" key="4">
    <source>
        <dbReference type="ARBA" id="ARBA00022692"/>
    </source>
</evidence>
<evidence type="ECO:0000256" key="1">
    <source>
        <dbReference type="ARBA" id="ARBA00004651"/>
    </source>
</evidence>
<evidence type="ECO:0000256" key="5">
    <source>
        <dbReference type="ARBA" id="ARBA00022989"/>
    </source>
</evidence>
<evidence type="ECO:0000256" key="6">
    <source>
        <dbReference type="ARBA" id="ARBA00023136"/>
    </source>
</evidence>
<comment type="caution">
    <text evidence="10">The sequence shown here is derived from an EMBL/GenBank/DDBJ whole genome shotgun (WGS) entry which is preliminary data.</text>
</comment>
<dbReference type="Proteomes" id="UP000277671">
    <property type="component" value="Unassembled WGS sequence"/>
</dbReference>
<dbReference type="AlphaFoldDB" id="A0A495JRR2"/>
<sequence length="450" mass="48197">MSRPWTPRRTRDRVLLVAVLVALCALFLATVPAHRGFFDVGVYRGAVTYWLRDGGQLYDYLRPGTRYGFTYPPFAALVMSPLSLLNWPAAIATSIAVNVAAAALVIYWLLDPIARRRGWPRWYAFALTGCAVAIFEPVRDTVSFGQVNLLLLMLVLADVMVSRTGRGRLSGIGIGLASAIKLTPVVFIGYLVLSGRWRAAAVATGTAATATGVAALLAPHSSYVFWTEALWNTDRVGDLGYVSNQSLQGVLTRWDPHLGRGTWLAVVLVVGVLWAVRVRQAARAGDQLAGAALTGIVGCLVSPITWVHHLVWLLPALAVLGGAAVDAGPGRRRRRLGTATAVAYVLLCSSVVWLWWNDASGVDGLIGSNAYVWIGLALLVGLPIGRQAVGEVEQRQPVAVDAQPGDHTGGDRGDNRVVPELLPGVDVGDVHLDQRGSEQGAGVPDRVRVM</sequence>
<keyword evidence="6 9" id="KW-0472">Membrane</keyword>
<keyword evidence="3 10" id="KW-0808">Transferase</keyword>
<comment type="subcellular location">
    <subcellularLocation>
        <location evidence="1">Cell membrane</location>
        <topology evidence="1">Multi-pass membrane protein</topology>
    </subcellularLocation>
</comment>
<feature type="compositionally biased region" description="Basic and acidic residues" evidence="8">
    <location>
        <begin position="408"/>
        <end position="417"/>
    </location>
</feature>
<keyword evidence="2" id="KW-1003">Cell membrane</keyword>